<evidence type="ECO:0000256" key="1">
    <source>
        <dbReference type="ARBA" id="ARBA00022679"/>
    </source>
</evidence>
<evidence type="ECO:0000313" key="4">
    <source>
        <dbReference type="EMBL" id="MFC3875808.1"/>
    </source>
</evidence>
<accession>A0ABV8AD89</accession>
<gene>
    <name evidence="4" type="ORF">ACFOSX_01065</name>
</gene>
<dbReference type="RefSeq" id="WP_386096137.1">
    <property type="nucleotide sequence ID" value="NZ_JBHSAT010000002.1"/>
</dbReference>
<evidence type="ECO:0000259" key="3">
    <source>
        <dbReference type="PROSITE" id="PS51186"/>
    </source>
</evidence>
<evidence type="ECO:0000256" key="2">
    <source>
        <dbReference type="ARBA" id="ARBA00023315"/>
    </source>
</evidence>
<sequence>MLTITHATTTHLHDLTPLFDGYRSFYRQASDLDGAKIFLQERLAKKDAVIFIAYKNETPVGFTQLYPLFSSVSMQPMYLLNDLYIHPDYRSQGIGEALINKAKALCKTEGQKGLAIQTESDNRAQHLYQRLGFEPDGDLHFFWICA</sequence>
<dbReference type="EMBL" id="JBHSAT010000002">
    <property type="protein sequence ID" value="MFC3875808.1"/>
    <property type="molecule type" value="Genomic_DNA"/>
</dbReference>
<dbReference type="SUPFAM" id="SSF55729">
    <property type="entry name" value="Acyl-CoA N-acyltransferases (Nat)"/>
    <property type="match status" value="1"/>
</dbReference>
<keyword evidence="2" id="KW-0012">Acyltransferase</keyword>
<dbReference type="Pfam" id="PF00583">
    <property type="entry name" value="Acetyltransf_1"/>
    <property type="match status" value="1"/>
</dbReference>
<dbReference type="CDD" id="cd04301">
    <property type="entry name" value="NAT_SF"/>
    <property type="match status" value="1"/>
</dbReference>
<dbReference type="InterPro" id="IPR016181">
    <property type="entry name" value="Acyl_CoA_acyltransferase"/>
</dbReference>
<keyword evidence="5" id="KW-1185">Reference proteome</keyword>
<keyword evidence="1" id="KW-0808">Transferase</keyword>
<organism evidence="4 5">
    <name type="scientific">Winogradskyella maritima</name>
    <dbReference type="NCBI Taxonomy" id="1517766"/>
    <lineage>
        <taxon>Bacteria</taxon>
        <taxon>Pseudomonadati</taxon>
        <taxon>Bacteroidota</taxon>
        <taxon>Flavobacteriia</taxon>
        <taxon>Flavobacteriales</taxon>
        <taxon>Flavobacteriaceae</taxon>
        <taxon>Winogradskyella</taxon>
    </lineage>
</organism>
<proteinExistence type="predicted"/>
<reference evidence="5" key="1">
    <citation type="journal article" date="2019" name="Int. J. Syst. Evol. Microbiol.">
        <title>The Global Catalogue of Microorganisms (GCM) 10K type strain sequencing project: providing services to taxonomists for standard genome sequencing and annotation.</title>
        <authorList>
            <consortium name="The Broad Institute Genomics Platform"/>
            <consortium name="The Broad Institute Genome Sequencing Center for Infectious Disease"/>
            <person name="Wu L."/>
            <person name="Ma J."/>
        </authorList>
    </citation>
    <scope>NUCLEOTIDE SEQUENCE [LARGE SCALE GENOMIC DNA]</scope>
    <source>
        <strain evidence="5">CECT 8979</strain>
    </source>
</reference>
<dbReference type="InterPro" id="IPR050832">
    <property type="entry name" value="Bact_Acetyltransf"/>
</dbReference>
<comment type="caution">
    <text evidence="4">The sequence shown here is derived from an EMBL/GenBank/DDBJ whole genome shotgun (WGS) entry which is preliminary data.</text>
</comment>
<name>A0ABV8AD89_9FLAO</name>
<dbReference type="Gene3D" id="3.40.630.30">
    <property type="match status" value="1"/>
</dbReference>
<protein>
    <submittedName>
        <fullName evidence="4">GNAT family N-acetyltransferase</fullName>
    </submittedName>
</protein>
<dbReference type="PROSITE" id="PS51186">
    <property type="entry name" value="GNAT"/>
    <property type="match status" value="1"/>
</dbReference>
<dbReference type="PANTHER" id="PTHR43877">
    <property type="entry name" value="AMINOALKYLPHOSPHONATE N-ACETYLTRANSFERASE-RELATED-RELATED"/>
    <property type="match status" value="1"/>
</dbReference>
<dbReference type="InterPro" id="IPR000182">
    <property type="entry name" value="GNAT_dom"/>
</dbReference>
<dbReference type="Proteomes" id="UP001595812">
    <property type="component" value="Unassembled WGS sequence"/>
</dbReference>
<feature type="domain" description="N-acetyltransferase" evidence="3">
    <location>
        <begin position="2"/>
        <end position="146"/>
    </location>
</feature>
<evidence type="ECO:0000313" key="5">
    <source>
        <dbReference type="Proteomes" id="UP001595812"/>
    </source>
</evidence>